<proteinExistence type="predicted"/>
<feature type="region of interest" description="Disordered" evidence="1">
    <location>
        <begin position="37"/>
        <end position="73"/>
    </location>
</feature>
<dbReference type="RefSeq" id="WP_301139257.1">
    <property type="nucleotide sequence ID" value="NZ_JAUHTQ010000014.1"/>
</dbReference>
<evidence type="ECO:0000256" key="1">
    <source>
        <dbReference type="SAM" id="MobiDB-lite"/>
    </source>
</evidence>
<feature type="compositionally biased region" description="Basic and acidic residues" evidence="1">
    <location>
        <begin position="51"/>
        <end position="65"/>
    </location>
</feature>
<keyword evidence="3" id="KW-1185">Reference proteome</keyword>
<protein>
    <submittedName>
        <fullName evidence="2">Uncharacterized protein</fullName>
    </submittedName>
</protein>
<sequence>MRATRVIQTTSSIFRNSRQYLHTNEQIFRMMQEAEVSQFAGGQGNRKRKRQQDENHSSKKAELKTNLDSMPVSGLPNDAMTIASLQNRLIKYTEKIEMARKKVSRIPAYRSSI</sequence>
<comment type="caution">
    <text evidence="2">The sequence shown here is derived from an EMBL/GenBank/DDBJ whole genome shotgun (WGS) entry which is preliminary data.</text>
</comment>
<evidence type="ECO:0000313" key="2">
    <source>
        <dbReference type="EMBL" id="MDN4494935.1"/>
    </source>
</evidence>
<evidence type="ECO:0000313" key="3">
    <source>
        <dbReference type="Proteomes" id="UP001172743"/>
    </source>
</evidence>
<dbReference type="Proteomes" id="UP001172743">
    <property type="component" value="Unassembled WGS sequence"/>
</dbReference>
<gene>
    <name evidence="2" type="ORF">QYB95_15380</name>
</gene>
<accession>A0ABT8GU44</accession>
<dbReference type="EMBL" id="JAUHTQ010000014">
    <property type="protein sequence ID" value="MDN4494935.1"/>
    <property type="molecule type" value="Genomic_DNA"/>
</dbReference>
<organism evidence="2 3">
    <name type="scientific">Ureibacillus aquaedulcis</name>
    <dbReference type="NCBI Taxonomy" id="3058421"/>
    <lineage>
        <taxon>Bacteria</taxon>
        <taxon>Bacillati</taxon>
        <taxon>Bacillota</taxon>
        <taxon>Bacilli</taxon>
        <taxon>Bacillales</taxon>
        <taxon>Caryophanaceae</taxon>
        <taxon>Ureibacillus</taxon>
    </lineage>
</organism>
<reference evidence="2" key="1">
    <citation type="submission" date="2023-07" db="EMBL/GenBank/DDBJ databases">
        <title>Ureibacillus sp. isolated from freshwater well.</title>
        <authorList>
            <person name="Kirdat K."/>
            <person name="Bhatt A."/>
            <person name="Teware R."/>
            <person name="Bhavsar Y."/>
            <person name="Yadav A."/>
        </authorList>
    </citation>
    <scope>NUCLEOTIDE SEQUENCE</scope>
    <source>
        <strain evidence="2">BA0131</strain>
    </source>
</reference>
<name>A0ABT8GU44_9BACL</name>